<protein>
    <recommendedName>
        <fullName evidence="1">Transposase IS116/IS110/IS902 C-terminal domain-containing protein</fullName>
    </recommendedName>
</protein>
<dbReference type="GO" id="GO:0004803">
    <property type="term" value="F:transposase activity"/>
    <property type="evidence" value="ECO:0007669"/>
    <property type="project" value="InterPro"/>
</dbReference>
<dbReference type="Proteomes" id="UP000076587">
    <property type="component" value="Unassembled WGS sequence"/>
</dbReference>
<dbReference type="Pfam" id="PF02371">
    <property type="entry name" value="Transposase_20"/>
    <property type="match status" value="1"/>
</dbReference>
<dbReference type="GO" id="GO:0003677">
    <property type="term" value="F:DNA binding"/>
    <property type="evidence" value="ECO:0007669"/>
    <property type="project" value="InterPro"/>
</dbReference>
<dbReference type="InterPro" id="IPR003346">
    <property type="entry name" value="Transposase_20"/>
</dbReference>
<sequence length="117" mass="13635">MRYYFPDKVVHRSINLDIAILDCYHKELKPLEHYIEQMAKQYNPIHLYILQTINGIGRILALAIIYEIGDINRFSSVQKFASYSRLVKCKAESASKIYWQYTSKMGFLGSRRIAASP</sequence>
<accession>A0A167BYX8</accession>
<feature type="domain" description="Transposase IS116/IS110/IS902 C-terminal" evidence="1">
    <location>
        <begin position="49"/>
        <end position="105"/>
    </location>
</feature>
<proteinExistence type="predicted"/>
<evidence type="ECO:0000313" key="3">
    <source>
        <dbReference type="Proteomes" id="UP000076587"/>
    </source>
</evidence>
<organism evidence="2 3">
    <name type="scientific">Pseudoalteromonas luteoviolacea NCIMB 1942</name>
    <dbReference type="NCBI Taxonomy" id="1365253"/>
    <lineage>
        <taxon>Bacteria</taxon>
        <taxon>Pseudomonadati</taxon>
        <taxon>Pseudomonadota</taxon>
        <taxon>Gammaproteobacteria</taxon>
        <taxon>Alteromonadales</taxon>
        <taxon>Pseudoalteromonadaceae</taxon>
        <taxon>Pseudoalteromonas</taxon>
    </lineage>
</organism>
<evidence type="ECO:0000313" key="2">
    <source>
        <dbReference type="EMBL" id="KZN47054.1"/>
    </source>
</evidence>
<evidence type="ECO:0000259" key="1">
    <source>
        <dbReference type="Pfam" id="PF02371"/>
    </source>
</evidence>
<dbReference type="GO" id="GO:0006313">
    <property type="term" value="P:DNA transposition"/>
    <property type="evidence" value="ECO:0007669"/>
    <property type="project" value="InterPro"/>
</dbReference>
<dbReference type="PANTHER" id="PTHR33055">
    <property type="entry name" value="TRANSPOSASE FOR INSERTION SEQUENCE ELEMENT IS1111A"/>
    <property type="match status" value="1"/>
</dbReference>
<dbReference type="AlphaFoldDB" id="A0A167BYX8"/>
<dbReference type="InterPro" id="IPR047650">
    <property type="entry name" value="Transpos_IS110"/>
</dbReference>
<gene>
    <name evidence="2" type="ORF">N482_02220</name>
</gene>
<dbReference type="EMBL" id="AUXT01000161">
    <property type="protein sequence ID" value="KZN47054.1"/>
    <property type="molecule type" value="Genomic_DNA"/>
</dbReference>
<dbReference type="PANTHER" id="PTHR33055:SF15">
    <property type="entry name" value="TRANSPOSASE-RELATED"/>
    <property type="match status" value="1"/>
</dbReference>
<reference evidence="2 3" key="1">
    <citation type="submission" date="2013-07" db="EMBL/GenBank/DDBJ databases">
        <title>Comparative Genomic and Metabolomic Analysis of Twelve Strains of Pseudoalteromonas luteoviolacea.</title>
        <authorList>
            <person name="Vynne N.G."/>
            <person name="Mansson M."/>
            <person name="Gram L."/>
        </authorList>
    </citation>
    <scope>NUCLEOTIDE SEQUENCE [LARGE SCALE GENOMIC DNA]</scope>
    <source>
        <strain evidence="2 3">NCIMB 1942</strain>
    </source>
</reference>
<dbReference type="PATRIC" id="fig|1365253.3.peg.2681"/>
<name>A0A167BYX8_9GAMM</name>
<comment type="caution">
    <text evidence="2">The sequence shown here is derived from an EMBL/GenBank/DDBJ whole genome shotgun (WGS) entry which is preliminary data.</text>
</comment>